<dbReference type="SUPFAM" id="SSF51206">
    <property type="entry name" value="cAMP-binding domain-like"/>
    <property type="match status" value="1"/>
</dbReference>
<evidence type="ECO:0000256" key="12">
    <source>
        <dbReference type="SAM" id="Phobius"/>
    </source>
</evidence>
<feature type="transmembrane region" description="Helical" evidence="12">
    <location>
        <begin position="170"/>
        <end position="191"/>
    </location>
</feature>
<dbReference type="CDD" id="cd00038">
    <property type="entry name" value="CAP_ED"/>
    <property type="match status" value="1"/>
</dbReference>
<evidence type="ECO:0000256" key="2">
    <source>
        <dbReference type="ARBA" id="ARBA00007929"/>
    </source>
</evidence>
<keyword evidence="5" id="KW-0633">Potassium transport</keyword>
<evidence type="ECO:0000256" key="1">
    <source>
        <dbReference type="ARBA" id="ARBA00004141"/>
    </source>
</evidence>
<dbReference type="Gene3D" id="1.10.287.70">
    <property type="match status" value="1"/>
</dbReference>
<evidence type="ECO:0000256" key="5">
    <source>
        <dbReference type="ARBA" id="ARBA00022826"/>
    </source>
</evidence>
<feature type="region of interest" description="Disordered" evidence="11">
    <location>
        <begin position="630"/>
        <end position="693"/>
    </location>
</feature>
<dbReference type="EMBL" id="GDKF01005165">
    <property type="protein sequence ID" value="JAT73457.1"/>
    <property type="molecule type" value="Transcribed_RNA"/>
</dbReference>
<gene>
    <name evidence="14" type="ORF">g.44090</name>
</gene>
<dbReference type="PANTHER" id="PTHR45743">
    <property type="entry name" value="POTASSIUM CHANNEL AKT1"/>
    <property type="match status" value="1"/>
</dbReference>
<evidence type="ECO:0000256" key="9">
    <source>
        <dbReference type="ARBA" id="ARBA00023136"/>
    </source>
</evidence>
<name>A0A1D2A2P3_AUXPR</name>
<dbReference type="Gene3D" id="1.10.287.630">
    <property type="entry name" value="Helix hairpin bin"/>
    <property type="match status" value="1"/>
</dbReference>
<evidence type="ECO:0000256" key="4">
    <source>
        <dbReference type="ARBA" id="ARBA00022692"/>
    </source>
</evidence>
<dbReference type="SUPFAM" id="SSF81324">
    <property type="entry name" value="Voltage-gated potassium channels"/>
    <property type="match status" value="1"/>
</dbReference>
<proteinExistence type="inferred from homology"/>
<evidence type="ECO:0000256" key="11">
    <source>
        <dbReference type="SAM" id="MobiDB-lite"/>
    </source>
</evidence>
<feature type="transmembrane region" description="Helical" evidence="12">
    <location>
        <begin position="354"/>
        <end position="383"/>
    </location>
</feature>
<dbReference type="Pfam" id="PF00520">
    <property type="entry name" value="Ion_trans"/>
    <property type="match status" value="1"/>
</dbReference>
<keyword evidence="7 12" id="KW-1133">Transmembrane helix</keyword>
<dbReference type="SMART" id="SM00100">
    <property type="entry name" value="cNMP"/>
    <property type="match status" value="1"/>
</dbReference>
<keyword evidence="4 12" id="KW-0812">Transmembrane</keyword>
<evidence type="ECO:0000256" key="10">
    <source>
        <dbReference type="ARBA" id="ARBA00023303"/>
    </source>
</evidence>
<dbReference type="PROSITE" id="PS50042">
    <property type="entry name" value="CNMP_BINDING_3"/>
    <property type="match status" value="1"/>
</dbReference>
<dbReference type="GO" id="GO:0034702">
    <property type="term" value="C:monoatomic ion channel complex"/>
    <property type="evidence" value="ECO:0007669"/>
    <property type="project" value="UniProtKB-KW"/>
</dbReference>
<feature type="transmembrane region" description="Helical" evidence="12">
    <location>
        <begin position="203"/>
        <end position="223"/>
    </location>
</feature>
<organism evidence="14">
    <name type="scientific">Auxenochlorella protothecoides</name>
    <name type="common">Green microalga</name>
    <name type="synonym">Chlorella protothecoides</name>
    <dbReference type="NCBI Taxonomy" id="3075"/>
    <lineage>
        <taxon>Eukaryota</taxon>
        <taxon>Viridiplantae</taxon>
        <taxon>Chlorophyta</taxon>
        <taxon>core chlorophytes</taxon>
        <taxon>Trebouxiophyceae</taxon>
        <taxon>Chlorellales</taxon>
        <taxon>Chlorellaceae</taxon>
        <taxon>Auxenochlorella</taxon>
    </lineage>
</organism>
<evidence type="ECO:0000256" key="3">
    <source>
        <dbReference type="ARBA" id="ARBA00022448"/>
    </source>
</evidence>
<dbReference type="Gene3D" id="2.60.120.10">
    <property type="entry name" value="Jelly Rolls"/>
    <property type="match status" value="1"/>
</dbReference>
<dbReference type="InterPro" id="IPR005821">
    <property type="entry name" value="Ion_trans_dom"/>
</dbReference>
<keyword evidence="8" id="KW-0406">Ion transport</keyword>
<evidence type="ECO:0000256" key="8">
    <source>
        <dbReference type="ARBA" id="ARBA00023065"/>
    </source>
</evidence>
<dbReference type="InterPro" id="IPR018490">
    <property type="entry name" value="cNMP-bd_dom_sf"/>
</dbReference>
<keyword evidence="3" id="KW-0813">Transport</keyword>
<keyword evidence="5" id="KW-0631">Potassium channel</keyword>
<accession>A0A1D2A2P3</accession>
<dbReference type="PANTHER" id="PTHR45743:SF2">
    <property type="entry name" value="POTASSIUM CHANNEL AKT1"/>
    <property type="match status" value="1"/>
</dbReference>
<keyword evidence="10" id="KW-0407">Ion channel</keyword>
<reference evidence="14" key="1">
    <citation type="submission" date="2015-08" db="EMBL/GenBank/DDBJ databases">
        <authorList>
            <person name="Babu N.S."/>
            <person name="Beckwith C.J."/>
            <person name="Beseler K.G."/>
            <person name="Brison A."/>
            <person name="Carone J.V."/>
            <person name="Caskin T.P."/>
            <person name="Diamond M."/>
            <person name="Durham M.E."/>
            <person name="Foxe J.M."/>
            <person name="Go M."/>
            <person name="Henderson B.A."/>
            <person name="Jones I.B."/>
            <person name="McGettigan J.A."/>
            <person name="Micheletti S.J."/>
            <person name="Nasrallah M.E."/>
            <person name="Ortiz D."/>
            <person name="Piller C.R."/>
            <person name="Privatt S.R."/>
            <person name="Schneider S.L."/>
            <person name="Sharp S."/>
            <person name="Smith T.C."/>
            <person name="Stanton J.D."/>
            <person name="Ullery H.E."/>
            <person name="Wilson R.J."/>
            <person name="Serrano M.G."/>
            <person name="Buck G."/>
            <person name="Lee V."/>
            <person name="Wang Y."/>
            <person name="Carvalho R."/>
            <person name="Voegtly L."/>
            <person name="Shi R."/>
            <person name="Duckworth R."/>
            <person name="Johnson A."/>
            <person name="Loviza R."/>
            <person name="Walstead R."/>
            <person name="Shah Z."/>
            <person name="Kiflezghi M."/>
            <person name="Wade K."/>
            <person name="Ball S.L."/>
            <person name="Bradley K.W."/>
            <person name="Asai D.J."/>
            <person name="Bowman C.A."/>
            <person name="Russell D.A."/>
            <person name="Pope W.H."/>
            <person name="Jacobs-Sera D."/>
            <person name="Hendrix R.W."/>
            <person name="Hatfull G.F."/>
        </authorList>
    </citation>
    <scope>NUCLEOTIDE SEQUENCE</scope>
</reference>
<keyword evidence="6" id="KW-0851">Voltage-gated channel</keyword>
<dbReference type="InterPro" id="IPR045319">
    <property type="entry name" value="KAT/AKT"/>
</dbReference>
<dbReference type="GO" id="GO:0005249">
    <property type="term" value="F:voltage-gated potassium channel activity"/>
    <property type="evidence" value="ECO:0007669"/>
    <property type="project" value="InterPro"/>
</dbReference>
<dbReference type="PRINTS" id="PR01463">
    <property type="entry name" value="EAGCHANLFMLY"/>
</dbReference>
<dbReference type="InterPro" id="IPR014710">
    <property type="entry name" value="RmlC-like_jellyroll"/>
</dbReference>
<comment type="subcellular location">
    <subcellularLocation>
        <location evidence="1">Membrane</location>
        <topology evidence="1">Multi-pass membrane protein</topology>
    </subcellularLocation>
</comment>
<feature type="transmembrane region" description="Helical" evidence="12">
    <location>
        <begin position="130"/>
        <end position="150"/>
    </location>
</feature>
<feature type="domain" description="Cyclic nucleotide-binding" evidence="13">
    <location>
        <begin position="469"/>
        <end position="572"/>
    </location>
</feature>
<protein>
    <recommendedName>
        <fullName evidence="13">Cyclic nucleotide-binding domain-containing protein</fullName>
    </recommendedName>
</protein>
<keyword evidence="9 12" id="KW-0472">Membrane</keyword>
<keyword evidence="5" id="KW-0630">Potassium</keyword>
<evidence type="ECO:0000256" key="7">
    <source>
        <dbReference type="ARBA" id="ARBA00022989"/>
    </source>
</evidence>
<evidence type="ECO:0000313" key="14">
    <source>
        <dbReference type="EMBL" id="JAT73457.1"/>
    </source>
</evidence>
<evidence type="ECO:0000256" key="6">
    <source>
        <dbReference type="ARBA" id="ARBA00022882"/>
    </source>
</evidence>
<dbReference type="InterPro" id="IPR003938">
    <property type="entry name" value="K_chnl_volt-dep_EAG/ELK/ERG"/>
</dbReference>
<evidence type="ECO:0000259" key="13">
    <source>
        <dbReference type="PROSITE" id="PS50042"/>
    </source>
</evidence>
<dbReference type="InterPro" id="IPR000595">
    <property type="entry name" value="cNMP-bd_dom"/>
</dbReference>
<sequence length="741" mass="81600">MSRKSQSKSLLGGKSIVHRDESVAGPEHDYLAFYEVPNFDGLRWGSVSRTLKGDAATWHYYTDEHAPLGGNEGTPYVARTFLSLITCSSYLPPFSKGRQSTGTPARFKGRSIFGLPLIDPDDAFFRGWELFMTLIDLTYTAFLVPVSVAFDKVEGSGSFTWITYMDMVGSAIYVADMLLNFSSAFVVQWDLKHMLIMDGRHVASYYVLHGGFLVDLVATLPIIPEVIIAASPSANAPGLKAIYALRLLRLVRVVRLLKVVFGADLYKNPFSRLLMKYISAPALYLTYLLMAVFIIVNLLGCILLFVAEIEGEQNSWMAYASFTFNVVDANGWAQWVVAIYWASQTLTTVGYGDVVAVTVAEALISSVAMLLAILVFGFIVSVIGDLLTVSSLSAWRGQQIRQQLQGVEAWGKERHLGPDVMNKIRRYFIDIWAPHAGFDDAAYFYSLPVLLRGEIVSKMSGHTLQSSHLFSGLSSEVLGGLLCSAVPRRLVAGHDLYAEMSEGESFFILQEGQADAYRGKKFSRSFVGPAILGQGAIFSPYIKLCRERQQTIRACSNCILWEFKSLDLQDIIRSDPRVLVHLCKAYIQYQDMLASRLQGRHAASSLGRLYKIRAELCRLLAKAERDAAAWEEEDVQKDPDEPGVPSDGEEQIQDTDQQLQKAEDEEAPDAPPHGDAGGALPAPGSTEAAPPLPPAAQLIMQGEPHLARLSFAHPGYTEDKAAQLRRSGFGNMPGGSGRYAV</sequence>
<dbReference type="AlphaFoldDB" id="A0A1D2A2P3"/>
<comment type="similarity">
    <text evidence="2">Belongs to the potassium channel family. Plant (TC 1.A.1.4) subfamily.</text>
</comment>
<feature type="transmembrane region" description="Helical" evidence="12">
    <location>
        <begin position="282"/>
        <end position="307"/>
    </location>
</feature>